<dbReference type="Pfam" id="PF01790">
    <property type="entry name" value="LGT"/>
    <property type="match status" value="1"/>
</dbReference>
<keyword evidence="2 7" id="KW-1003">Cell membrane</keyword>
<dbReference type="InterPro" id="IPR001640">
    <property type="entry name" value="Lgt"/>
</dbReference>
<keyword evidence="4 7" id="KW-0812">Transmembrane</keyword>
<dbReference type="GO" id="GO:0042158">
    <property type="term" value="P:lipoprotein biosynthetic process"/>
    <property type="evidence" value="ECO:0007669"/>
    <property type="project" value="UniProtKB-UniRule"/>
</dbReference>
<comment type="similarity">
    <text evidence="1 7">Belongs to the Lgt family.</text>
</comment>
<comment type="function">
    <text evidence="7">Catalyzes the transfer of the diacylglyceryl group from phosphatidylglycerol to the sulfhydryl group of the N-terminal cysteine of a prolipoprotein, the first step in the formation of mature lipoproteins.</text>
</comment>
<evidence type="ECO:0000256" key="5">
    <source>
        <dbReference type="ARBA" id="ARBA00022989"/>
    </source>
</evidence>
<sequence length="257" mass="28948">MIQYPNIDPVIFRIGPLALRWYGLMYVFGFASSYLLAVHQLKKKAWKIDRAQLDDLYFYLILGLILGGRLGYILFYNLSFYLANPLEVFVLWHGGMSFHGGLIGAFLAGYVIIRKRGLKFFEAADLIIPTCPPGLMFGRIGNFINGELFGKPSTAPWAMVFPQGGEAARHPSQLYEAGLEGLVLFAILWIYKDRKKREGDVLALFLMLYGAFRIICELFREPDAQVGYILGILSMGQILSLFMVGLGVFLKYAHPKG</sequence>
<comment type="subcellular location">
    <subcellularLocation>
        <location evidence="7">Cell membrane</location>
        <topology evidence="7">Multi-pass membrane protein</topology>
    </subcellularLocation>
</comment>
<keyword evidence="3 7" id="KW-0808">Transferase</keyword>
<evidence type="ECO:0000256" key="6">
    <source>
        <dbReference type="ARBA" id="ARBA00023136"/>
    </source>
</evidence>
<comment type="pathway">
    <text evidence="7">Protein modification; lipoprotein biosynthesis (diacylglyceryl transfer).</text>
</comment>
<dbReference type="GO" id="GO:0005886">
    <property type="term" value="C:plasma membrane"/>
    <property type="evidence" value="ECO:0007669"/>
    <property type="project" value="UniProtKB-SubCell"/>
</dbReference>
<organism evidence="8 9">
    <name type="scientific">Syntrophorhabdus aromaticivorans</name>
    <dbReference type="NCBI Taxonomy" id="328301"/>
    <lineage>
        <taxon>Bacteria</taxon>
        <taxon>Pseudomonadati</taxon>
        <taxon>Thermodesulfobacteriota</taxon>
        <taxon>Syntrophorhabdia</taxon>
        <taxon>Syntrophorhabdales</taxon>
        <taxon>Syntrophorhabdaceae</taxon>
        <taxon>Syntrophorhabdus</taxon>
    </lineage>
</organism>
<proteinExistence type="inferred from homology"/>
<reference evidence="8" key="1">
    <citation type="journal article" date="2020" name="Biotechnol. Biofuels">
        <title>New insights from the biogas microbiome by comprehensive genome-resolved metagenomics of nearly 1600 species originating from multiple anaerobic digesters.</title>
        <authorList>
            <person name="Campanaro S."/>
            <person name="Treu L."/>
            <person name="Rodriguez-R L.M."/>
            <person name="Kovalovszki A."/>
            <person name="Ziels R.M."/>
            <person name="Maus I."/>
            <person name="Zhu X."/>
            <person name="Kougias P.G."/>
            <person name="Basile A."/>
            <person name="Luo G."/>
            <person name="Schluter A."/>
            <person name="Konstantinidis K.T."/>
            <person name="Angelidaki I."/>
        </authorList>
    </citation>
    <scope>NUCLEOTIDE SEQUENCE</scope>
    <source>
        <strain evidence="8">AS06rmzACSIP_7</strain>
    </source>
</reference>
<accession>A0A351U4Y7</accession>
<dbReference type="PANTHER" id="PTHR30589:SF0">
    <property type="entry name" value="PHOSPHATIDYLGLYCEROL--PROLIPOPROTEIN DIACYLGLYCERYL TRANSFERASE"/>
    <property type="match status" value="1"/>
</dbReference>
<feature type="transmembrane region" description="Helical" evidence="7">
    <location>
        <begin position="226"/>
        <end position="250"/>
    </location>
</feature>
<dbReference type="STRING" id="909663.GCA_000512235_03056"/>
<feature type="transmembrane region" description="Helical" evidence="7">
    <location>
        <begin position="19"/>
        <end position="37"/>
    </location>
</feature>
<evidence type="ECO:0000256" key="3">
    <source>
        <dbReference type="ARBA" id="ARBA00022679"/>
    </source>
</evidence>
<dbReference type="AlphaFoldDB" id="A0A351U4Y7"/>
<dbReference type="Proteomes" id="UP000777265">
    <property type="component" value="Unassembled WGS sequence"/>
</dbReference>
<protein>
    <recommendedName>
        <fullName evidence="7">Phosphatidylglycerol--prolipoprotein diacylglyceryl transferase</fullName>
        <ecNumber evidence="7">2.5.1.145</ecNumber>
    </recommendedName>
</protein>
<dbReference type="GO" id="GO:0008961">
    <property type="term" value="F:phosphatidylglycerol-prolipoprotein diacylglyceryl transferase activity"/>
    <property type="evidence" value="ECO:0007669"/>
    <property type="project" value="UniProtKB-UniRule"/>
</dbReference>
<dbReference type="PANTHER" id="PTHR30589">
    <property type="entry name" value="PROLIPOPROTEIN DIACYLGLYCERYL TRANSFERASE"/>
    <property type="match status" value="1"/>
</dbReference>
<dbReference type="PROSITE" id="PS01311">
    <property type="entry name" value="LGT"/>
    <property type="match status" value="1"/>
</dbReference>
<feature type="transmembrane region" description="Helical" evidence="7">
    <location>
        <begin position="90"/>
        <end position="113"/>
    </location>
</feature>
<feature type="transmembrane region" description="Helical" evidence="7">
    <location>
        <begin position="201"/>
        <end position="220"/>
    </location>
</feature>
<keyword evidence="5 7" id="KW-1133">Transmembrane helix</keyword>
<feature type="transmembrane region" description="Helical" evidence="7">
    <location>
        <begin position="57"/>
        <end position="78"/>
    </location>
</feature>
<evidence type="ECO:0000313" key="8">
    <source>
        <dbReference type="EMBL" id="NLW34842.1"/>
    </source>
</evidence>
<feature type="binding site" evidence="7">
    <location>
        <position position="139"/>
    </location>
    <ligand>
        <name>a 1,2-diacyl-sn-glycero-3-phospho-(1'-sn-glycerol)</name>
        <dbReference type="ChEBI" id="CHEBI:64716"/>
    </ligand>
</feature>
<evidence type="ECO:0000313" key="9">
    <source>
        <dbReference type="Proteomes" id="UP000777265"/>
    </source>
</evidence>
<comment type="caution">
    <text evidence="8">The sequence shown here is derived from an EMBL/GenBank/DDBJ whole genome shotgun (WGS) entry which is preliminary data.</text>
</comment>
<reference evidence="8" key="2">
    <citation type="submission" date="2020-01" db="EMBL/GenBank/DDBJ databases">
        <authorList>
            <person name="Campanaro S."/>
        </authorList>
    </citation>
    <scope>NUCLEOTIDE SEQUENCE</scope>
    <source>
        <strain evidence="8">AS06rmzACSIP_7</strain>
    </source>
</reference>
<name>A0A351U4Y7_9BACT</name>
<keyword evidence="6 7" id="KW-0472">Membrane</keyword>
<evidence type="ECO:0000256" key="2">
    <source>
        <dbReference type="ARBA" id="ARBA00022475"/>
    </source>
</evidence>
<dbReference type="HAMAP" id="MF_01147">
    <property type="entry name" value="Lgt"/>
    <property type="match status" value="1"/>
</dbReference>
<dbReference type="EC" id="2.5.1.145" evidence="7"/>
<evidence type="ECO:0000256" key="1">
    <source>
        <dbReference type="ARBA" id="ARBA00007150"/>
    </source>
</evidence>
<comment type="catalytic activity">
    <reaction evidence="7">
        <text>L-cysteinyl-[prolipoprotein] + a 1,2-diacyl-sn-glycero-3-phospho-(1'-sn-glycerol) = an S-1,2-diacyl-sn-glyceryl-L-cysteinyl-[prolipoprotein] + sn-glycerol 1-phosphate + H(+)</text>
        <dbReference type="Rhea" id="RHEA:56712"/>
        <dbReference type="Rhea" id="RHEA-COMP:14679"/>
        <dbReference type="Rhea" id="RHEA-COMP:14680"/>
        <dbReference type="ChEBI" id="CHEBI:15378"/>
        <dbReference type="ChEBI" id="CHEBI:29950"/>
        <dbReference type="ChEBI" id="CHEBI:57685"/>
        <dbReference type="ChEBI" id="CHEBI:64716"/>
        <dbReference type="ChEBI" id="CHEBI:140658"/>
        <dbReference type="EC" id="2.5.1.145"/>
    </reaction>
</comment>
<evidence type="ECO:0000256" key="7">
    <source>
        <dbReference type="HAMAP-Rule" id="MF_01147"/>
    </source>
</evidence>
<gene>
    <name evidence="7" type="primary">lgt</name>
    <name evidence="8" type="ORF">GXY80_05085</name>
</gene>
<dbReference type="NCBIfam" id="TIGR00544">
    <property type="entry name" value="lgt"/>
    <property type="match status" value="1"/>
</dbReference>
<dbReference type="EMBL" id="JAAYEE010000085">
    <property type="protein sequence ID" value="NLW34842.1"/>
    <property type="molecule type" value="Genomic_DNA"/>
</dbReference>
<evidence type="ECO:0000256" key="4">
    <source>
        <dbReference type="ARBA" id="ARBA00022692"/>
    </source>
</evidence>